<evidence type="ECO:0000313" key="1">
    <source>
        <dbReference type="EMBL" id="KIH50883.1"/>
    </source>
</evidence>
<keyword evidence="2" id="KW-1185">Reference proteome</keyword>
<reference evidence="1 2" key="1">
    <citation type="submission" date="2013-12" db="EMBL/GenBank/DDBJ databases">
        <title>Draft genome of the parsitic nematode Ancylostoma duodenale.</title>
        <authorList>
            <person name="Mitreva M."/>
        </authorList>
    </citation>
    <scope>NUCLEOTIDE SEQUENCE [LARGE SCALE GENOMIC DNA]</scope>
    <source>
        <strain evidence="1 2">Zhejiang</strain>
    </source>
</reference>
<sequence>MLWYWNTGGPPTYESPDNFNDFRPLGGWTAPSVQQFARAKIVCGVPAEKNIYAVSGAGKFAGMAKYEKSGQIVVGSLGLGTVTTGKAEIKK</sequence>
<dbReference type="Proteomes" id="UP000054047">
    <property type="component" value="Unassembled WGS sequence"/>
</dbReference>
<dbReference type="OrthoDB" id="25039at2759"/>
<accession>A0A0C2C3N2</accession>
<dbReference type="AlphaFoldDB" id="A0A0C2C3N2"/>
<dbReference type="EMBL" id="KN748300">
    <property type="protein sequence ID" value="KIH50883.1"/>
    <property type="molecule type" value="Genomic_DNA"/>
</dbReference>
<gene>
    <name evidence="1" type="ORF">ANCDUO_19035</name>
</gene>
<proteinExistence type="predicted"/>
<organism evidence="1 2">
    <name type="scientific">Ancylostoma duodenale</name>
    <dbReference type="NCBI Taxonomy" id="51022"/>
    <lineage>
        <taxon>Eukaryota</taxon>
        <taxon>Metazoa</taxon>
        <taxon>Ecdysozoa</taxon>
        <taxon>Nematoda</taxon>
        <taxon>Chromadorea</taxon>
        <taxon>Rhabditida</taxon>
        <taxon>Rhabditina</taxon>
        <taxon>Rhabditomorpha</taxon>
        <taxon>Strongyloidea</taxon>
        <taxon>Ancylostomatidae</taxon>
        <taxon>Ancylostomatinae</taxon>
        <taxon>Ancylostoma</taxon>
    </lineage>
</organism>
<name>A0A0C2C3N2_9BILA</name>
<evidence type="ECO:0000313" key="2">
    <source>
        <dbReference type="Proteomes" id="UP000054047"/>
    </source>
</evidence>
<protein>
    <submittedName>
        <fullName evidence="1">Uncharacterized protein</fullName>
    </submittedName>
</protein>